<sequence length="765" mass="83348">MVRSSFFFSGAAIVALAGAALTSAAMAQQAPDADMDQARADIIVTGEKSARTLQKTPTSIAVVTPETIEREALITIQDVYNRTANLSETYGSSGFTIRGISNSGVGAGGQADAASVYVDGAPVPKWALYGGPTDLWDVQQVEVLRGPQSTIQGLNALAGGIVITSKDPSLTRWGGDARVLWSEYDDRTFSAAIGGPIIKDELGIRLSAERRNDRGLIYNVTRDEYSDALESLNLRGKIKWTPQAIPGLEAVASYNRVRRDGGYLYEYARTDVPNYFNHRIATGDQPSRGKIDSDLAVFNISYPLAQGLKLSSVTSWNRSRVHSVIDTDGTPQDIQAIDNRYNYRTLTQEMRLNYDGERLSGLLGAWYYRRTGSIDQNSRVNIDTPTATIAALLRANGATAAQATFLSNAYASQLPVIPVAYSADQPEKVETMALFGDARFKLTDRLTLIGGFRYDHERNRYAAQTVATFNGTLPDANFLGAAYAPIISLINQGVLGLVDDASSPLASNSRSFNAFLPKAGISMDWTPDLTTAFTVQRAYRSGGSSQNPARALLVAYDPEYSWNYEGSLRSKWLDGRLTLNANAFYMTWKDQQVTAYFGQNAYDYNTVNAAGSHLYGFEVEANATIARGIDLYGSVGHVRTKFTDFVLPAGATSTVDLTDTQFPYAPRWTLSGGINAQFGPGFVANLNANYRSSVFTGVGQDQGQYKVGGRTVVNGKIGYETDHWSLFVFARNILNEDYMQYQYAAIHQAILGEPQTVGVGASVHW</sequence>
<dbReference type="Pfam" id="PF07715">
    <property type="entry name" value="Plug"/>
    <property type="match status" value="1"/>
</dbReference>
<keyword evidence="7" id="KW-0406">Ion transport</keyword>
<evidence type="ECO:0000256" key="1">
    <source>
        <dbReference type="ARBA" id="ARBA00004571"/>
    </source>
</evidence>
<organism evidence="16 17">
    <name type="scientific">Sphingobium yanoikuyae</name>
    <name type="common">Sphingomonas yanoikuyae</name>
    <dbReference type="NCBI Taxonomy" id="13690"/>
    <lineage>
        <taxon>Bacteria</taxon>
        <taxon>Pseudomonadati</taxon>
        <taxon>Pseudomonadota</taxon>
        <taxon>Alphaproteobacteria</taxon>
        <taxon>Sphingomonadales</taxon>
        <taxon>Sphingomonadaceae</taxon>
        <taxon>Sphingobium</taxon>
    </lineage>
</organism>
<keyword evidence="9 11" id="KW-0472">Membrane</keyword>
<evidence type="ECO:0000259" key="14">
    <source>
        <dbReference type="Pfam" id="PF00593"/>
    </source>
</evidence>
<evidence type="ECO:0000256" key="6">
    <source>
        <dbReference type="ARBA" id="ARBA00023004"/>
    </source>
</evidence>
<name>A0A0J9CWF0_SPHYA</name>
<evidence type="ECO:0000313" key="16">
    <source>
        <dbReference type="EMBL" id="ATP20427.1"/>
    </source>
</evidence>
<keyword evidence="10 11" id="KW-0998">Cell outer membrane</keyword>
<feature type="chain" id="PRO_5030009350" evidence="13">
    <location>
        <begin position="28"/>
        <end position="765"/>
    </location>
</feature>
<dbReference type="EMBL" id="CP020925">
    <property type="protein sequence ID" value="ATP20427.1"/>
    <property type="molecule type" value="Genomic_DNA"/>
</dbReference>
<keyword evidence="2 11" id="KW-0813">Transport</keyword>
<evidence type="ECO:0000256" key="9">
    <source>
        <dbReference type="ARBA" id="ARBA00023136"/>
    </source>
</evidence>
<protein>
    <submittedName>
        <fullName evidence="16">TonB-dependent receptor</fullName>
    </submittedName>
</protein>
<dbReference type="GO" id="GO:0009279">
    <property type="term" value="C:cell outer membrane"/>
    <property type="evidence" value="ECO:0007669"/>
    <property type="project" value="UniProtKB-SubCell"/>
</dbReference>
<dbReference type="InterPro" id="IPR039426">
    <property type="entry name" value="TonB-dep_rcpt-like"/>
</dbReference>
<keyword evidence="5 11" id="KW-0812">Transmembrane</keyword>
<evidence type="ECO:0000313" key="17">
    <source>
        <dbReference type="Proteomes" id="UP000037029"/>
    </source>
</evidence>
<comment type="subcellular location">
    <subcellularLocation>
        <location evidence="1 11">Cell outer membrane</location>
        <topology evidence="1 11">Multi-pass membrane protein</topology>
    </subcellularLocation>
</comment>
<evidence type="ECO:0000256" key="12">
    <source>
        <dbReference type="RuleBase" id="RU003357"/>
    </source>
</evidence>
<dbReference type="RefSeq" id="WP_048938859.1">
    <property type="nucleotide sequence ID" value="NZ_CP020925.1"/>
</dbReference>
<dbReference type="Gene3D" id="2.40.170.20">
    <property type="entry name" value="TonB-dependent receptor, beta-barrel domain"/>
    <property type="match status" value="1"/>
</dbReference>
<feature type="domain" description="TonB-dependent receptor-like beta-barrel" evidence="14">
    <location>
        <begin position="260"/>
        <end position="733"/>
    </location>
</feature>
<evidence type="ECO:0000256" key="13">
    <source>
        <dbReference type="SAM" id="SignalP"/>
    </source>
</evidence>
<dbReference type="AlphaFoldDB" id="A0A0J9CWF0"/>
<accession>A0A0J9CWF0</accession>
<dbReference type="PANTHER" id="PTHR32552">
    <property type="entry name" value="FERRICHROME IRON RECEPTOR-RELATED"/>
    <property type="match status" value="1"/>
</dbReference>
<evidence type="ECO:0000256" key="8">
    <source>
        <dbReference type="ARBA" id="ARBA00023077"/>
    </source>
</evidence>
<keyword evidence="6" id="KW-0408">Iron</keyword>
<dbReference type="PANTHER" id="PTHR32552:SF81">
    <property type="entry name" value="TONB-DEPENDENT OUTER MEMBRANE RECEPTOR"/>
    <property type="match status" value="1"/>
</dbReference>
<feature type="signal peptide" evidence="13">
    <location>
        <begin position="1"/>
        <end position="27"/>
    </location>
</feature>
<evidence type="ECO:0000256" key="11">
    <source>
        <dbReference type="PROSITE-ProRule" id="PRU01360"/>
    </source>
</evidence>
<comment type="similarity">
    <text evidence="11 12">Belongs to the TonB-dependent receptor family.</text>
</comment>
<evidence type="ECO:0000256" key="5">
    <source>
        <dbReference type="ARBA" id="ARBA00022692"/>
    </source>
</evidence>
<gene>
    <name evidence="16" type="ORF">BV87_19950</name>
</gene>
<evidence type="ECO:0000259" key="15">
    <source>
        <dbReference type="Pfam" id="PF07715"/>
    </source>
</evidence>
<keyword evidence="13" id="KW-0732">Signal</keyword>
<dbReference type="InterPro" id="IPR012910">
    <property type="entry name" value="Plug_dom"/>
</dbReference>
<proteinExistence type="inferred from homology"/>
<dbReference type="SUPFAM" id="SSF56935">
    <property type="entry name" value="Porins"/>
    <property type="match status" value="1"/>
</dbReference>
<keyword evidence="8 12" id="KW-0798">TonB box</keyword>
<dbReference type="InterPro" id="IPR000531">
    <property type="entry name" value="Beta-barrel_TonB"/>
</dbReference>
<dbReference type="Proteomes" id="UP000037029">
    <property type="component" value="Chromosome"/>
</dbReference>
<feature type="domain" description="TonB-dependent receptor plug" evidence="15">
    <location>
        <begin position="53"/>
        <end position="159"/>
    </location>
</feature>
<dbReference type="Pfam" id="PF00593">
    <property type="entry name" value="TonB_dep_Rec_b-barrel"/>
    <property type="match status" value="1"/>
</dbReference>
<keyword evidence="3 11" id="KW-1134">Transmembrane beta strand</keyword>
<keyword evidence="16" id="KW-0675">Receptor</keyword>
<dbReference type="InterPro" id="IPR036942">
    <property type="entry name" value="Beta-barrel_TonB_sf"/>
</dbReference>
<keyword evidence="4" id="KW-0410">Iron transport</keyword>
<evidence type="ECO:0000256" key="3">
    <source>
        <dbReference type="ARBA" id="ARBA00022452"/>
    </source>
</evidence>
<evidence type="ECO:0000256" key="2">
    <source>
        <dbReference type="ARBA" id="ARBA00022448"/>
    </source>
</evidence>
<evidence type="ECO:0000256" key="7">
    <source>
        <dbReference type="ARBA" id="ARBA00023065"/>
    </source>
</evidence>
<dbReference type="GO" id="GO:0006826">
    <property type="term" value="P:iron ion transport"/>
    <property type="evidence" value="ECO:0007669"/>
    <property type="project" value="UniProtKB-KW"/>
</dbReference>
<evidence type="ECO:0000256" key="10">
    <source>
        <dbReference type="ARBA" id="ARBA00023237"/>
    </source>
</evidence>
<dbReference type="PROSITE" id="PS52016">
    <property type="entry name" value="TONB_DEPENDENT_REC_3"/>
    <property type="match status" value="1"/>
</dbReference>
<evidence type="ECO:0000256" key="4">
    <source>
        <dbReference type="ARBA" id="ARBA00022496"/>
    </source>
</evidence>
<reference evidence="16 17" key="1">
    <citation type="submission" date="2017-04" db="EMBL/GenBank/DDBJ databases">
        <title>Characterization, genome and methylation analysis of a phthalic acid esters degrading strain Sphingobium yanoikuyae SHJ.</title>
        <authorList>
            <person name="Feng L."/>
        </authorList>
    </citation>
    <scope>NUCLEOTIDE SEQUENCE [LARGE SCALE GENOMIC DNA]</scope>
    <source>
        <strain evidence="16 17">SHJ</strain>
    </source>
</reference>